<dbReference type="PANTHER" id="PTHR43312:SF1">
    <property type="entry name" value="NADP-DEPENDENT OXIDOREDUCTASE DOMAIN-CONTAINING PROTEIN"/>
    <property type="match status" value="1"/>
</dbReference>
<feature type="non-terminal residue" evidence="2">
    <location>
        <position position="136"/>
    </location>
</feature>
<dbReference type="EMBL" id="BARV01039463">
    <property type="protein sequence ID" value="GAI57286.1"/>
    <property type="molecule type" value="Genomic_DNA"/>
</dbReference>
<sequence length="136" mass="15095">MASDRFGELLPMRMLGATGEKVTMLGLGGAHIGIALDESASEKVIEAAIEGGIRFFDNAYGYAGGLAEERFGKFLVPKYRDISFIMTKTPARDAKTAQEHLETSLKRMNTDYIDLWQIHSINTKEDLDRRLVNGVL</sequence>
<dbReference type="SUPFAM" id="SSF51430">
    <property type="entry name" value="NAD(P)-linked oxidoreductase"/>
    <property type="match status" value="1"/>
</dbReference>
<dbReference type="Gene3D" id="3.20.20.100">
    <property type="entry name" value="NADP-dependent oxidoreductase domain"/>
    <property type="match status" value="1"/>
</dbReference>
<gene>
    <name evidence="2" type="ORF">S06H3_60484</name>
</gene>
<protein>
    <recommendedName>
        <fullName evidence="1">NADP-dependent oxidoreductase domain-containing protein</fullName>
    </recommendedName>
</protein>
<comment type="caution">
    <text evidence="2">The sequence shown here is derived from an EMBL/GenBank/DDBJ whole genome shotgun (WGS) entry which is preliminary data.</text>
</comment>
<dbReference type="AlphaFoldDB" id="X1QR58"/>
<reference evidence="2" key="1">
    <citation type="journal article" date="2014" name="Front. Microbiol.">
        <title>High frequency of phylogenetically diverse reductive dehalogenase-homologous genes in deep subseafloor sedimentary metagenomes.</title>
        <authorList>
            <person name="Kawai M."/>
            <person name="Futagami T."/>
            <person name="Toyoda A."/>
            <person name="Takaki Y."/>
            <person name="Nishi S."/>
            <person name="Hori S."/>
            <person name="Arai W."/>
            <person name="Tsubouchi T."/>
            <person name="Morono Y."/>
            <person name="Uchiyama I."/>
            <person name="Ito T."/>
            <person name="Fujiyama A."/>
            <person name="Inagaki F."/>
            <person name="Takami H."/>
        </authorList>
    </citation>
    <scope>NUCLEOTIDE SEQUENCE</scope>
    <source>
        <strain evidence="2">Expedition CK06-06</strain>
    </source>
</reference>
<dbReference type="InterPro" id="IPR036812">
    <property type="entry name" value="NAD(P)_OxRdtase_dom_sf"/>
</dbReference>
<dbReference type="PANTHER" id="PTHR43312">
    <property type="entry name" value="D-THREO-ALDOSE 1-DEHYDROGENASE"/>
    <property type="match status" value="1"/>
</dbReference>
<evidence type="ECO:0000259" key="1">
    <source>
        <dbReference type="Pfam" id="PF00248"/>
    </source>
</evidence>
<evidence type="ECO:0000313" key="2">
    <source>
        <dbReference type="EMBL" id="GAI57286.1"/>
    </source>
</evidence>
<dbReference type="InterPro" id="IPR023210">
    <property type="entry name" value="NADP_OxRdtase_dom"/>
</dbReference>
<dbReference type="Pfam" id="PF00248">
    <property type="entry name" value="Aldo_ket_red"/>
    <property type="match status" value="1"/>
</dbReference>
<organism evidence="2">
    <name type="scientific">marine sediment metagenome</name>
    <dbReference type="NCBI Taxonomy" id="412755"/>
    <lineage>
        <taxon>unclassified sequences</taxon>
        <taxon>metagenomes</taxon>
        <taxon>ecological metagenomes</taxon>
    </lineage>
</organism>
<name>X1QR58_9ZZZZ</name>
<dbReference type="InterPro" id="IPR053135">
    <property type="entry name" value="AKR2_Oxidoreductase"/>
</dbReference>
<proteinExistence type="predicted"/>
<feature type="domain" description="NADP-dependent oxidoreductase" evidence="1">
    <location>
        <begin position="25"/>
        <end position="126"/>
    </location>
</feature>
<accession>X1QR58</accession>